<name>A0ABX5VR23_9MICO</name>
<sequence>MSTLRTAARLALGLAMVGAGVGHLTSQREEFQAQVPDWFPVDADLTVVVSGVAEIALGASFLALPRHKRVIGALLAVFYVVIFPGNVAQWLEGTDAFGLDTDRKRLVRLFFQPLLVLWALYGGGWLARRREPDPGKEDGARS</sequence>
<accession>A0ABX5VR23</accession>
<comment type="subcellular location">
    <subcellularLocation>
        <location evidence="1">Membrane</location>
        <topology evidence="1">Multi-pass membrane protein</topology>
    </subcellularLocation>
</comment>
<evidence type="ECO:0000256" key="3">
    <source>
        <dbReference type="ARBA" id="ARBA00022989"/>
    </source>
</evidence>
<gene>
    <name evidence="6" type="ORF">FE251_09105</name>
</gene>
<evidence type="ECO:0000256" key="1">
    <source>
        <dbReference type="ARBA" id="ARBA00004141"/>
    </source>
</evidence>
<dbReference type="EMBL" id="CP040899">
    <property type="protein sequence ID" value="QDB79514.1"/>
    <property type="molecule type" value="Genomic_DNA"/>
</dbReference>
<feature type="transmembrane region" description="Helical" evidence="5">
    <location>
        <begin position="71"/>
        <end position="90"/>
    </location>
</feature>
<evidence type="ECO:0000256" key="5">
    <source>
        <dbReference type="SAM" id="Phobius"/>
    </source>
</evidence>
<keyword evidence="4 5" id="KW-0472">Membrane</keyword>
<dbReference type="Proteomes" id="UP000313948">
    <property type="component" value="Chromosome"/>
</dbReference>
<keyword evidence="3 5" id="KW-1133">Transmembrane helix</keyword>
<dbReference type="PANTHER" id="PTHR36974:SF1">
    <property type="entry name" value="DOXX FAMILY MEMBRANE PROTEIN"/>
    <property type="match status" value="1"/>
</dbReference>
<feature type="transmembrane region" description="Helical" evidence="5">
    <location>
        <begin position="45"/>
        <end position="64"/>
    </location>
</feature>
<reference evidence="6 7" key="1">
    <citation type="submission" date="2019-05" db="EMBL/GenBank/DDBJ databases">
        <title>Georgenia *** sp. nov., and Georgenia *** sp. nov., isolated from the intestinal contents of plateau pika (Ochotona curzoniae) in the Qinghai-Tibet plateau of China.</title>
        <authorList>
            <person name="Tian Z."/>
        </authorList>
    </citation>
    <scope>NUCLEOTIDE SEQUENCE [LARGE SCALE GENOMIC DNA]</scope>
    <source>
        <strain evidence="6 7">Z294</strain>
    </source>
</reference>
<organism evidence="6 7">
    <name type="scientific">Georgenia wutianyii</name>
    <dbReference type="NCBI Taxonomy" id="2585135"/>
    <lineage>
        <taxon>Bacteria</taxon>
        <taxon>Bacillati</taxon>
        <taxon>Actinomycetota</taxon>
        <taxon>Actinomycetes</taxon>
        <taxon>Micrococcales</taxon>
        <taxon>Bogoriellaceae</taxon>
        <taxon>Georgenia</taxon>
    </lineage>
</organism>
<evidence type="ECO:0000256" key="2">
    <source>
        <dbReference type="ARBA" id="ARBA00022692"/>
    </source>
</evidence>
<proteinExistence type="predicted"/>
<dbReference type="RefSeq" id="WP_139071120.1">
    <property type="nucleotide sequence ID" value="NZ_CP040899.1"/>
</dbReference>
<dbReference type="InterPro" id="IPR032808">
    <property type="entry name" value="DoxX"/>
</dbReference>
<feature type="transmembrane region" description="Helical" evidence="5">
    <location>
        <begin position="7"/>
        <end position="25"/>
    </location>
</feature>
<feature type="transmembrane region" description="Helical" evidence="5">
    <location>
        <begin position="110"/>
        <end position="127"/>
    </location>
</feature>
<dbReference type="Pfam" id="PF07681">
    <property type="entry name" value="DoxX"/>
    <property type="match status" value="1"/>
</dbReference>
<keyword evidence="7" id="KW-1185">Reference proteome</keyword>
<keyword evidence="2 5" id="KW-0812">Transmembrane</keyword>
<evidence type="ECO:0000256" key="4">
    <source>
        <dbReference type="ARBA" id="ARBA00023136"/>
    </source>
</evidence>
<evidence type="ECO:0000313" key="6">
    <source>
        <dbReference type="EMBL" id="QDB79514.1"/>
    </source>
</evidence>
<protein>
    <submittedName>
        <fullName evidence="6">DoxX family membrane protein</fullName>
    </submittedName>
</protein>
<evidence type="ECO:0000313" key="7">
    <source>
        <dbReference type="Proteomes" id="UP000313948"/>
    </source>
</evidence>
<dbReference type="PANTHER" id="PTHR36974">
    <property type="entry name" value="MEMBRANE PROTEIN-RELATED"/>
    <property type="match status" value="1"/>
</dbReference>